<feature type="region of interest" description="Disordered" evidence="10">
    <location>
        <begin position="1"/>
        <end position="89"/>
    </location>
</feature>
<dbReference type="PANTHER" id="PTHR15459">
    <property type="entry name" value="POLYAMINE-MODULATED FACTOR 1"/>
    <property type="match status" value="1"/>
</dbReference>
<evidence type="ECO:0000256" key="2">
    <source>
        <dbReference type="ARBA" id="ARBA00004629"/>
    </source>
</evidence>
<protein>
    <submittedName>
        <fullName evidence="11">Nnf1-domain-containing protein</fullName>
    </submittedName>
</protein>
<evidence type="ECO:0000313" key="12">
    <source>
        <dbReference type="Proteomes" id="UP001285441"/>
    </source>
</evidence>
<sequence length="284" mass="30602">MSIDKKEPQQQQQPQDGHQNMEDAAPPPPSNPTEAPAAAESAAEEDAITTTTTTTTGGGPATLVEQEQEQEQPDSPPLPGKHTAVTPGPRANRLQDLFASTLKHTLDKISRDNFVACYPTIAVRAPGTLEFVQRQMVERLGAQCNREFESVLQNRNVVAKLNELESLVSDAARRKQQVGPSAAATGEAPVPPHTLPASQILAAHLAPHLASQQSQLNAKLQNVQASNTRLFDEIQAQRAEIESLLASVEMVLADMDGANELLDHVVDDLAQETRTAEMDMDMSG</sequence>
<dbReference type="Pfam" id="PF03980">
    <property type="entry name" value="Nnf1"/>
    <property type="match status" value="1"/>
</dbReference>
<evidence type="ECO:0000256" key="3">
    <source>
        <dbReference type="ARBA" id="ARBA00022454"/>
    </source>
</evidence>
<keyword evidence="9" id="KW-0137">Centromere</keyword>
<evidence type="ECO:0000256" key="9">
    <source>
        <dbReference type="ARBA" id="ARBA00023328"/>
    </source>
</evidence>
<accession>A0AAE0N2U5</accession>
<keyword evidence="8" id="KW-0131">Cell cycle</keyword>
<feature type="compositionally biased region" description="Low complexity" evidence="10">
    <location>
        <begin position="32"/>
        <end position="41"/>
    </location>
</feature>
<reference evidence="11" key="2">
    <citation type="submission" date="2023-06" db="EMBL/GenBank/DDBJ databases">
        <authorList>
            <consortium name="Lawrence Berkeley National Laboratory"/>
            <person name="Haridas S."/>
            <person name="Hensen N."/>
            <person name="Bonometti L."/>
            <person name="Westerberg I."/>
            <person name="Brannstrom I.O."/>
            <person name="Guillou S."/>
            <person name="Cros-Aarteil S."/>
            <person name="Calhoun S."/>
            <person name="Kuo A."/>
            <person name="Mondo S."/>
            <person name="Pangilinan J."/>
            <person name="Riley R."/>
            <person name="LaButti K."/>
            <person name="Andreopoulos B."/>
            <person name="Lipzen A."/>
            <person name="Chen C."/>
            <person name="Yanf M."/>
            <person name="Daum C."/>
            <person name="Ng V."/>
            <person name="Clum A."/>
            <person name="Steindorff A."/>
            <person name="Ohm R."/>
            <person name="Martin F."/>
            <person name="Silar P."/>
            <person name="Natvig D."/>
            <person name="Lalanne C."/>
            <person name="Gautier V."/>
            <person name="Ament-velasquez S.L."/>
            <person name="Kruys A."/>
            <person name="Hutchinson M.I."/>
            <person name="Powell A.J."/>
            <person name="Barry K."/>
            <person name="Miller A.N."/>
            <person name="Grigoriev I.V."/>
            <person name="Debuchy R."/>
            <person name="Gladieux P."/>
            <person name="Thoren M.H."/>
            <person name="Johannesson H."/>
        </authorList>
    </citation>
    <scope>NUCLEOTIDE SEQUENCE</scope>
    <source>
        <strain evidence="11">CBS 232.78</strain>
    </source>
</reference>
<keyword evidence="4" id="KW-0132">Cell division</keyword>
<keyword evidence="7" id="KW-0539">Nucleus</keyword>
<reference evidence="11" key="1">
    <citation type="journal article" date="2023" name="Mol. Phylogenet. Evol.">
        <title>Genome-scale phylogeny and comparative genomics of the fungal order Sordariales.</title>
        <authorList>
            <person name="Hensen N."/>
            <person name="Bonometti L."/>
            <person name="Westerberg I."/>
            <person name="Brannstrom I.O."/>
            <person name="Guillou S."/>
            <person name="Cros-Aarteil S."/>
            <person name="Calhoun S."/>
            <person name="Haridas S."/>
            <person name="Kuo A."/>
            <person name="Mondo S."/>
            <person name="Pangilinan J."/>
            <person name="Riley R."/>
            <person name="LaButti K."/>
            <person name="Andreopoulos B."/>
            <person name="Lipzen A."/>
            <person name="Chen C."/>
            <person name="Yan M."/>
            <person name="Daum C."/>
            <person name="Ng V."/>
            <person name="Clum A."/>
            <person name="Steindorff A."/>
            <person name="Ohm R.A."/>
            <person name="Martin F."/>
            <person name="Silar P."/>
            <person name="Natvig D.O."/>
            <person name="Lalanne C."/>
            <person name="Gautier V."/>
            <person name="Ament-Velasquez S.L."/>
            <person name="Kruys A."/>
            <person name="Hutchinson M.I."/>
            <person name="Powell A.J."/>
            <person name="Barry K."/>
            <person name="Miller A.N."/>
            <person name="Grigoriev I.V."/>
            <person name="Debuchy R."/>
            <person name="Gladieux P."/>
            <person name="Hiltunen Thoren M."/>
            <person name="Johannesson H."/>
        </authorList>
    </citation>
    <scope>NUCLEOTIDE SEQUENCE</scope>
    <source>
        <strain evidence="11">CBS 232.78</strain>
    </source>
</reference>
<dbReference type="InterPro" id="IPR007128">
    <property type="entry name" value="PMF1/Nnf1"/>
</dbReference>
<dbReference type="GO" id="GO:0005634">
    <property type="term" value="C:nucleus"/>
    <property type="evidence" value="ECO:0007669"/>
    <property type="project" value="UniProtKB-SubCell"/>
</dbReference>
<organism evidence="11 12">
    <name type="scientific">Podospora didyma</name>
    <dbReference type="NCBI Taxonomy" id="330526"/>
    <lineage>
        <taxon>Eukaryota</taxon>
        <taxon>Fungi</taxon>
        <taxon>Dikarya</taxon>
        <taxon>Ascomycota</taxon>
        <taxon>Pezizomycotina</taxon>
        <taxon>Sordariomycetes</taxon>
        <taxon>Sordariomycetidae</taxon>
        <taxon>Sordariales</taxon>
        <taxon>Podosporaceae</taxon>
        <taxon>Podospora</taxon>
    </lineage>
</organism>
<dbReference type="GO" id="GO:0000444">
    <property type="term" value="C:MIS12/MIND type complex"/>
    <property type="evidence" value="ECO:0007669"/>
    <property type="project" value="InterPro"/>
</dbReference>
<keyword evidence="6" id="KW-0995">Kinetochore</keyword>
<evidence type="ECO:0000256" key="6">
    <source>
        <dbReference type="ARBA" id="ARBA00022838"/>
    </source>
</evidence>
<keyword evidence="3" id="KW-0158">Chromosome</keyword>
<dbReference type="GO" id="GO:0007059">
    <property type="term" value="P:chromosome segregation"/>
    <property type="evidence" value="ECO:0007669"/>
    <property type="project" value="TreeGrafter"/>
</dbReference>
<gene>
    <name evidence="11" type="ORF">B0H63DRAFT_487587</name>
</gene>
<evidence type="ECO:0000256" key="5">
    <source>
        <dbReference type="ARBA" id="ARBA00022776"/>
    </source>
</evidence>
<evidence type="ECO:0000256" key="1">
    <source>
        <dbReference type="ARBA" id="ARBA00004123"/>
    </source>
</evidence>
<dbReference type="EMBL" id="JAULSW010000010">
    <property type="protein sequence ID" value="KAK3368068.1"/>
    <property type="molecule type" value="Genomic_DNA"/>
</dbReference>
<evidence type="ECO:0000256" key="4">
    <source>
        <dbReference type="ARBA" id="ARBA00022618"/>
    </source>
</evidence>
<dbReference type="AlphaFoldDB" id="A0AAE0N2U5"/>
<keyword evidence="5" id="KW-0498">Mitosis</keyword>
<name>A0AAE0N2U5_9PEZI</name>
<evidence type="ECO:0000256" key="7">
    <source>
        <dbReference type="ARBA" id="ARBA00023242"/>
    </source>
</evidence>
<dbReference type="GO" id="GO:0051301">
    <property type="term" value="P:cell division"/>
    <property type="evidence" value="ECO:0007669"/>
    <property type="project" value="UniProtKB-KW"/>
</dbReference>
<comment type="caution">
    <text evidence="11">The sequence shown here is derived from an EMBL/GenBank/DDBJ whole genome shotgun (WGS) entry which is preliminary data.</text>
</comment>
<dbReference type="PANTHER" id="PTHR15459:SF3">
    <property type="entry name" value="POLYAMINE-MODULATED FACTOR 1"/>
    <property type="match status" value="1"/>
</dbReference>
<dbReference type="Proteomes" id="UP001285441">
    <property type="component" value="Unassembled WGS sequence"/>
</dbReference>
<keyword evidence="12" id="KW-1185">Reference proteome</keyword>
<evidence type="ECO:0000256" key="10">
    <source>
        <dbReference type="SAM" id="MobiDB-lite"/>
    </source>
</evidence>
<evidence type="ECO:0000256" key="8">
    <source>
        <dbReference type="ARBA" id="ARBA00023306"/>
    </source>
</evidence>
<proteinExistence type="predicted"/>
<evidence type="ECO:0000313" key="11">
    <source>
        <dbReference type="EMBL" id="KAK3368068.1"/>
    </source>
</evidence>
<comment type="subcellular location">
    <subcellularLocation>
        <location evidence="2">Chromosome</location>
        <location evidence="2">Centromere</location>
        <location evidence="2">Kinetochore</location>
    </subcellularLocation>
    <subcellularLocation>
        <location evidence="1">Nucleus</location>
    </subcellularLocation>
</comment>